<comment type="caution">
    <text evidence="5">The sequence shown here is derived from an EMBL/GenBank/DDBJ whole genome shotgun (WGS) entry which is preliminary data.</text>
</comment>
<dbReference type="Pfam" id="PF00005">
    <property type="entry name" value="ABC_tran"/>
    <property type="match status" value="1"/>
</dbReference>
<organism evidence="5 6">
    <name type="scientific">Kiloniella laminariae</name>
    <dbReference type="NCBI Taxonomy" id="454162"/>
    <lineage>
        <taxon>Bacteria</taxon>
        <taxon>Pseudomonadati</taxon>
        <taxon>Pseudomonadota</taxon>
        <taxon>Alphaproteobacteria</taxon>
        <taxon>Rhodospirillales</taxon>
        <taxon>Kiloniellaceae</taxon>
        <taxon>Kiloniella</taxon>
    </lineage>
</organism>
<dbReference type="EMBL" id="JAPWGY010000009">
    <property type="protein sequence ID" value="MCZ4282683.1"/>
    <property type="molecule type" value="Genomic_DNA"/>
</dbReference>
<dbReference type="RefSeq" id="WP_269424828.1">
    <property type="nucleotide sequence ID" value="NZ_JAPWGY010000009.1"/>
</dbReference>
<feature type="domain" description="ABC transporter" evidence="4">
    <location>
        <begin position="6"/>
        <end position="247"/>
    </location>
</feature>
<dbReference type="PANTHER" id="PTHR45772">
    <property type="entry name" value="CONSERVED COMPONENT OF ABC TRANSPORTER FOR NATURAL AMINO ACIDS-RELATED"/>
    <property type="match status" value="1"/>
</dbReference>
<keyword evidence="1" id="KW-0813">Transport</keyword>
<evidence type="ECO:0000313" key="6">
    <source>
        <dbReference type="Proteomes" id="UP001069802"/>
    </source>
</evidence>
<evidence type="ECO:0000256" key="1">
    <source>
        <dbReference type="ARBA" id="ARBA00022448"/>
    </source>
</evidence>
<dbReference type="SMART" id="SM00382">
    <property type="entry name" value="AAA"/>
    <property type="match status" value="1"/>
</dbReference>
<gene>
    <name evidence="5" type="ORF">O4H49_18000</name>
</gene>
<dbReference type="PANTHER" id="PTHR45772:SF2">
    <property type="entry name" value="ABC TRANSPORTER ATP-BINDING PROTEIN"/>
    <property type="match status" value="1"/>
</dbReference>
<dbReference type="Gene3D" id="3.40.50.300">
    <property type="entry name" value="P-loop containing nucleotide triphosphate hydrolases"/>
    <property type="match status" value="1"/>
</dbReference>
<dbReference type="InterPro" id="IPR027417">
    <property type="entry name" value="P-loop_NTPase"/>
</dbReference>
<proteinExistence type="predicted"/>
<dbReference type="CDD" id="cd03219">
    <property type="entry name" value="ABC_Mj1267_LivG_branched"/>
    <property type="match status" value="1"/>
</dbReference>
<dbReference type="InterPro" id="IPR003439">
    <property type="entry name" value="ABC_transporter-like_ATP-bd"/>
</dbReference>
<accession>A0ABT4LNG7</accession>
<dbReference type="InterPro" id="IPR003593">
    <property type="entry name" value="AAA+_ATPase"/>
</dbReference>
<evidence type="ECO:0000259" key="4">
    <source>
        <dbReference type="PROSITE" id="PS50893"/>
    </source>
</evidence>
<keyword evidence="6" id="KW-1185">Reference proteome</keyword>
<dbReference type="Pfam" id="PF12399">
    <property type="entry name" value="BCA_ABC_TP_C"/>
    <property type="match status" value="1"/>
</dbReference>
<evidence type="ECO:0000256" key="3">
    <source>
        <dbReference type="ARBA" id="ARBA00022840"/>
    </source>
</evidence>
<keyword evidence="2" id="KW-0547">Nucleotide-binding</keyword>
<dbReference type="InterPro" id="IPR051120">
    <property type="entry name" value="ABC_AA/LPS_Transport"/>
</dbReference>
<keyword evidence="3 5" id="KW-0067">ATP-binding</keyword>
<reference evidence="5" key="1">
    <citation type="submission" date="2022-12" db="EMBL/GenBank/DDBJ databases">
        <title>Bacterial isolates from different developmental stages of Nematostella vectensis.</title>
        <authorList>
            <person name="Fraune S."/>
        </authorList>
    </citation>
    <scope>NUCLEOTIDE SEQUENCE</scope>
    <source>
        <strain evidence="5">G21630-S1</strain>
    </source>
</reference>
<dbReference type="InterPro" id="IPR032823">
    <property type="entry name" value="BCA_ABC_TP_C"/>
</dbReference>
<protein>
    <submittedName>
        <fullName evidence="5">ABC transporter ATP-binding protein</fullName>
    </submittedName>
</protein>
<dbReference type="Proteomes" id="UP001069802">
    <property type="component" value="Unassembled WGS sequence"/>
</dbReference>
<name>A0ABT4LNG7_9PROT</name>
<evidence type="ECO:0000256" key="2">
    <source>
        <dbReference type="ARBA" id="ARBA00022741"/>
    </source>
</evidence>
<dbReference type="SUPFAM" id="SSF52540">
    <property type="entry name" value="P-loop containing nucleoside triphosphate hydrolases"/>
    <property type="match status" value="1"/>
</dbReference>
<evidence type="ECO:0000313" key="5">
    <source>
        <dbReference type="EMBL" id="MCZ4282683.1"/>
    </source>
</evidence>
<dbReference type="PROSITE" id="PS50893">
    <property type="entry name" value="ABC_TRANSPORTER_2"/>
    <property type="match status" value="1"/>
</dbReference>
<sequence length="249" mass="26777">MTEAVLRIEKLQKNFGALKATDDVTLDLKPGEIHALIGPNGAGKSTLIAQISGGLSPDSGNIYLGQENVTGLSIAARAKRGLGRCFQISSLAMPLSVRRNVMMASQAVTGTSFSFWKQTDNDQKLLEAAEKVLARVGLEPRADVPVAELSHGERRQVEVACALALKPKVLLLDEPMAGMGAGGSERLTGFLEELKLEVPILLVEHDMDAVFRLADRISVLVYGQIIAQGSADMIRQDPLVREAYLGTEE</sequence>
<dbReference type="GO" id="GO:0005524">
    <property type="term" value="F:ATP binding"/>
    <property type="evidence" value="ECO:0007669"/>
    <property type="project" value="UniProtKB-KW"/>
</dbReference>